<comment type="caution">
    <text evidence="1">The sequence shown here is derived from an EMBL/GenBank/DDBJ whole genome shotgun (WGS) entry which is preliminary data.</text>
</comment>
<dbReference type="SUPFAM" id="SSF56784">
    <property type="entry name" value="HAD-like"/>
    <property type="match status" value="1"/>
</dbReference>
<protein>
    <submittedName>
        <fullName evidence="1">HAD hydrolase family protein</fullName>
    </submittedName>
</protein>
<name>A0ABW2SJN0_9ACTO</name>
<keyword evidence="1" id="KW-0378">Hydrolase</keyword>
<evidence type="ECO:0000313" key="2">
    <source>
        <dbReference type="Proteomes" id="UP001596527"/>
    </source>
</evidence>
<dbReference type="PANTHER" id="PTHR10000:SF25">
    <property type="entry name" value="PHOSPHATASE YKRA-RELATED"/>
    <property type="match status" value="1"/>
</dbReference>
<proteinExistence type="predicted"/>
<organism evidence="1 2">
    <name type="scientific">Schaalia naturae</name>
    <dbReference type="NCBI Taxonomy" id="635203"/>
    <lineage>
        <taxon>Bacteria</taxon>
        <taxon>Bacillati</taxon>
        <taxon>Actinomycetota</taxon>
        <taxon>Actinomycetes</taxon>
        <taxon>Actinomycetales</taxon>
        <taxon>Actinomycetaceae</taxon>
        <taxon>Schaalia</taxon>
    </lineage>
</organism>
<gene>
    <name evidence="1" type="ORF">ACFQWG_03465</name>
</gene>
<dbReference type="PANTHER" id="PTHR10000">
    <property type="entry name" value="PHOSPHOSERINE PHOSPHATASE"/>
    <property type="match status" value="1"/>
</dbReference>
<dbReference type="InterPro" id="IPR036412">
    <property type="entry name" value="HAD-like_sf"/>
</dbReference>
<accession>A0ABW2SJN0</accession>
<keyword evidence="2" id="KW-1185">Reference proteome</keyword>
<dbReference type="InterPro" id="IPR023214">
    <property type="entry name" value="HAD_sf"/>
</dbReference>
<dbReference type="Proteomes" id="UP001596527">
    <property type="component" value="Unassembled WGS sequence"/>
</dbReference>
<dbReference type="EMBL" id="JBHTEF010000001">
    <property type="protein sequence ID" value="MFC7580282.1"/>
    <property type="molecule type" value="Genomic_DNA"/>
</dbReference>
<dbReference type="PROSITE" id="PS01229">
    <property type="entry name" value="COF_2"/>
    <property type="match status" value="1"/>
</dbReference>
<sequence length="295" mass="30719">MSGDGARDTAGSRGEAPDDAGRLVFLDIDGTLIDSRQRMPDSARAACAAARDNGHRLFLCTGRSRPEVYPWLWDLGFSGIVGSGGAYGEIGGRPVFDHRAPSADVAAASAWLDGVGAAWVWQLPDGLWTSPTFMDAFSGPRGGAGAEGVDGEWSPYLRLVAPSLHTGVPATASKCTFILPPASPVALDDVARRFLGRFHVIPGSLTMRQDQHAEMVPWGISKGTGLTEVAARLGVPLERTVAVGDSSNDVEMLRTAGVGIAMGNGRAAAKEAADRLTSGVNHDGLARAFAGLGLI</sequence>
<dbReference type="Gene3D" id="3.40.50.1000">
    <property type="entry name" value="HAD superfamily/HAD-like"/>
    <property type="match status" value="2"/>
</dbReference>
<dbReference type="Gene3D" id="3.30.1240.10">
    <property type="match status" value="2"/>
</dbReference>
<dbReference type="RefSeq" id="WP_380972144.1">
    <property type="nucleotide sequence ID" value="NZ_JBHTEF010000001.1"/>
</dbReference>
<dbReference type="GO" id="GO:0016787">
    <property type="term" value="F:hydrolase activity"/>
    <property type="evidence" value="ECO:0007669"/>
    <property type="project" value="UniProtKB-KW"/>
</dbReference>
<dbReference type="Pfam" id="PF08282">
    <property type="entry name" value="Hydrolase_3"/>
    <property type="match status" value="1"/>
</dbReference>
<evidence type="ECO:0000313" key="1">
    <source>
        <dbReference type="EMBL" id="MFC7580282.1"/>
    </source>
</evidence>
<reference evidence="2" key="1">
    <citation type="journal article" date="2019" name="Int. J. Syst. Evol. Microbiol.">
        <title>The Global Catalogue of Microorganisms (GCM) 10K type strain sequencing project: providing services to taxonomists for standard genome sequencing and annotation.</title>
        <authorList>
            <consortium name="The Broad Institute Genomics Platform"/>
            <consortium name="The Broad Institute Genome Sequencing Center for Infectious Disease"/>
            <person name="Wu L."/>
            <person name="Ma J."/>
        </authorList>
    </citation>
    <scope>NUCLEOTIDE SEQUENCE [LARGE SCALE GENOMIC DNA]</scope>
    <source>
        <strain evidence="2">CCUG 56698</strain>
    </source>
</reference>